<keyword evidence="4" id="KW-0067">ATP-binding</keyword>
<feature type="domain" description="Helicase C-terminal" evidence="7">
    <location>
        <begin position="382"/>
        <end position="526"/>
    </location>
</feature>
<feature type="region of interest" description="Disordered" evidence="5">
    <location>
        <begin position="301"/>
        <end position="352"/>
    </location>
</feature>
<evidence type="ECO:0000259" key="6">
    <source>
        <dbReference type="PROSITE" id="PS51192"/>
    </source>
</evidence>
<dbReference type="SMART" id="SM00490">
    <property type="entry name" value="HELICc"/>
    <property type="match status" value="1"/>
</dbReference>
<dbReference type="Pfam" id="PF00270">
    <property type="entry name" value="DEAD"/>
    <property type="match status" value="1"/>
</dbReference>
<dbReference type="InterPro" id="IPR027417">
    <property type="entry name" value="P-loop_NTPase"/>
</dbReference>
<feature type="region of interest" description="Disordered" evidence="5">
    <location>
        <begin position="529"/>
        <end position="571"/>
    </location>
</feature>
<keyword evidence="3" id="KW-0347">Helicase</keyword>
<dbReference type="PROSITE" id="PS51194">
    <property type="entry name" value="HELICASE_CTER"/>
    <property type="match status" value="1"/>
</dbReference>
<dbReference type="SUPFAM" id="SSF52540">
    <property type="entry name" value="P-loop containing nucleoside triphosphate hydrolases"/>
    <property type="match status" value="1"/>
</dbReference>
<feature type="domain" description="Helicase ATP-binding" evidence="6">
    <location>
        <begin position="106"/>
        <end position="299"/>
    </location>
</feature>
<dbReference type="GO" id="GO:0003723">
    <property type="term" value="F:RNA binding"/>
    <property type="evidence" value="ECO:0007669"/>
    <property type="project" value="TreeGrafter"/>
</dbReference>
<evidence type="ECO:0000256" key="3">
    <source>
        <dbReference type="ARBA" id="ARBA00022806"/>
    </source>
</evidence>
<dbReference type="PANTHER" id="PTHR47963">
    <property type="entry name" value="DEAD-BOX ATP-DEPENDENT RNA HELICASE 47, MITOCHONDRIAL"/>
    <property type="match status" value="1"/>
</dbReference>
<sequence length="571" mass="60292">MASPQQLLAKVRCLSVPFSAPHGGRYLRNLSFQKPLPRAHSYEARIPPRARALATRALDGGSKPTSAGQPERPANPFTALGIEPSFLPGLEACRISEPSEVQISAIPVLLSGRNAAIQSYTGSGKTLAYLLPILTLISRRQAEGSRAPGSRARGSKATDGPAAIVVAPSHELAMQIVRVAQSFFDPDQRRRVQQCIGGASTWRQQEALKEHRPWLVVGTPGRLAELSRAGALQTHHTGILVLDEADQLLAPQFSQDVGRLADHVGRGLAAGRQTVLVSATLNPTNLALAATWCRDPVPLLTGQGRTQVPEDDVIGESSSDVGHREATASPAPGWGWGRRAAAASPGSSAGGVGTGLGAPAPVLPPGLVHLVAGTAPHHAADTLRRGIHALDAQRALVFMNFQDRLRDVQGKLEARGMPAASLHGELSKQERQATLAAFTAGRFRALLVSDVAARGLDIPDCDAVFNLELPTDASHYAHRAGRTARAGRSGVVVSLVSGGQSYVVQRFGKRLGVDIQPVEFRHGVVERVREDQLAPPRKAAGGGPKAEGTGQAAPLALKATRKTAKKGYRSH</sequence>
<evidence type="ECO:0000256" key="1">
    <source>
        <dbReference type="ARBA" id="ARBA00022741"/>
    </source>
</evidence>
<dbReference type="InterPro" id="IPR011545">
    <property type="entry name" value="DEAD/DEAH_box_helicase_dom"/>
</dbReference>
<evidence type="ECO:0000313" key="8">
    <source>
        <dbReference type="EMBL" id="JAT78126.1"/>
    </source>
</evidence>
<dbReference type="InterPro" id="IPR044742">
    <property type="entry name" value="DEAD/DEAH_RhlB"/>
</dbReference>
<dbReference type="GO" id="GO:0005524">
    <property type="term" value="F:ATP binding"/>
    <property type="evidence" value="ECO:0007669"/>
    <property type="project" value="UniProtKB-KW"/>
</dbReference>
<dbReference type="PANTHER" id="PTHR47963:SF3">
    <property type="entry name" value="DEAD-BOX ATP-DEPENDENT RNA HELICASE 47, MITOCHONDRIAL"/>
    <property type="match status" value="1"/>
</dbReference>
<name>A0A1D2AFY4_AUXPR</name>
<evidence type="ECO:0000256" key="5">
    <source>
        <dbReference type="SAM" id="MobiDB-lite"/>
    </source>
</evidence>
<evidence type="ECO:0000259" key="7">
    <source>
        <dbReference type="PROSITE" id="PS51194"/>
    </source>
</evidence>
<reference evidence="8" key="1">
    <citation type="submission" date="2015-08" db="EMBL/GenBank/DDBJ databases">
        <authorList>
            <person name="Babu N.S."/>
            <person name="Beckwith C.J."/>
            <person name="Beseler K.G."/>
            <person name="Brison A."/>
            <person name="Carone J.V."/>
            <person name="Caskin T.P."/>
            <person name="Diamond M."/>
            <person name="Durham M.E."/>
            <person name="Foxe J.M."/>
            <person name="Go M."/>
            <person name="Henderson B.A."/>
            <person name="Jones I.B."/>
            <person name="McGettigan J.A."/>
            <person name="Micheletti S.J."/>
            <person name="Nasrallah M.E."/>
            <person name="Ortiz D."/>
            <person name="Piller C.R."/>
            <person name="Privatt S.R."/>
            <person name="Schneider S.L."/>
            <person name="Sharp S."/>
            <person name="Smith T.C."/>
            <person name="Stanton J.D."/>
            <person name="Ullery H.E."/>
            <person name="Wilson R.J."/>
            <person name="Serrano M.G."/>
            <person name="Buck G."/>
            <person name="Lee V."/>
            <person name="Wang Y."/>
            <person name="Carvalho R."/>
            <person name="Voegtly L."/>
            <person name="Shi R."/>
            <person name="Duckworth R."/>
            <person name="Johnson A."/>
            <person name="Loviza R."/>
            <person name="Walstead R."/>
            <person name="Shah Z."/>
            <person name="Kiflezghi M."/>
            <person name="Wade K."/>
            <person name="Ball S.L."/>
            <person name="Bradley K.W."/>
            <person name="Asai D.J."/>
            <person name="Bowman C.A."/>
            <person name="Russell D.A."/>
            <person name="Pope W.H."/>
            <person name="Jacobs-Sera D."/>
            <person name="Hendrix R.W."/>
            <person name="Hatfull G.F."/>
        </authorList>
    </citation>
    <scope>NUCLEOTIDE SEQUENCE</scope>
</reference>
<feature type="compositionally biased region" description="Basic residues" evidence="5">
    <location>
        <begin position="559"/>
        <end position="571"/>
    </location>
</feature>
<dbReference type="Pfam" id="PF00271">
    <property type="entry name" value="Helicase_C"/>
    <property type="match status" value="1"/>
</dbReference>
<feature type="compositionally biased region" description="Low complexity" evidence="5">
    <location>
        <begin position="330"/>
        <end position="347"/>
    </location>
</feature>
<dbReference type="AlphaFoldDB" id="A0A1D2AFY4"/>
<dbReference type="SMART" id="SM00487">
    <property type="entry name" value="DEXDc"/>
    <property type="match status" value="1"/>
</dbReference>
<organism evidence="8">
    <name type="scientific">Auxenochlorella protothecoides</name>
    <name type="common">Green microalga</name>
    <name type="synonym">Chlorella protothecoides</name>
    <dbReference type="NCBI Taxonomy" id="3075"/>
    <lineage>
        <taxon>Eukaryota</taxon>
        <taxon>Viridiplantae</taxon>
        <taxon>Chlorophyta</taxon>
        <taxon>core chlorophytes</taxon>
        <taxon>Trebouxiophyceae</taxon>
        <taxon>Chlorellales</taxon>
        <taxon>Chlorellaceae</taxon>
        <taxon>Auxenochlorella</taxon>
    </lineage>
</organism>
<gene>
    <name evidence="8" type="ORF">g.30056</name>
</gene>
<dbReference type="PROSITE" id="PS51192">
    <property type="entry name" value="HELICASE_ATP_BIND_1"/>
    <property type="match status" value="1"/>
</dbReference>
<dbReference type="GO" id="GO:0016787">
    <property type="term" value="F:hydrolase activity"/>
    <property type="evidence" value="ECO:0007669"/>
    <property type="project" value="UniProtKB-KW"/>
</dbReference>
<dbReference type="InterPro" id="IPR050547">
    <property type="entry name" value="DEAD_box_RNA_helicases"/>
</dbReference>
<accession>A0A1D2AFY4</accession>
<dbReference type="InterPro" id="IPR014001">
    <property type="entry name" value="Helicase_ATP-bd"/>
</dbReference>
<keyword evidence="1" id="KW-0547">Nucleotide-binding</keyword>
<dbReference type="CDD" id="cd18787">
    <property type="entry name" value="SF2_C_DEAD"/>
    <property type="match status" value="1"/>
</dbReference>
<dbReference type="CDD" id="cd00268">
    <property type="entry name" value="DEADc"/>
    <property type="match status" value="1"/>
</dbReference>
<protein>
    <recommendedName>
        <fullName evidence="9">DEAD-box ATP-dependent RNA helicase 39</fullName>
    </recommendedName>
</protein>
<keyword evidence="2" id="KW-0378">Hydrolase</keyword>
<evidence type="ECO:0000256" key="4">
    <source>
        <dbReference type="ARBA" id="ARBA00022840"/>
    </source>
</evidence>
<dbReference type="InterPro" id="IPR001650">
    <property type="entry name" value="Helicase_C-like"/>
</dbReference>
<evidence type="ECO:0008006" key="9">
    <source>
        <dbReference type="Google" id="ProtNLM"/>
    </source>
</evidence>
<evidence type="ECO:0000256" key="2">
    <source>
        <dbReference type="ARBA" id="ARBA00022801"/>
    </source>
</evidence>
<dbReference type="EMBL" id="GDKF01000496">
    <property type="protein sequence ID" value="JAT78126.1"/>
    <property type="molecule type" value="Transcribed_RNA"/>
</dbReference>
<dbReference type="Gene3D" id="3.40.50.300">
    <property type="entry name" value="P-loop containing nucleotide triphosphate hydrolases"/>
    <property type="match status" value="2"/>
</dbReference>
<dbReference type="GO" id="GO:0003724">
    <property type="term" value="F:RNA helicase activity"/>
    <property type="evidence" value="ECO:0007669"/>
    <property type="project" value="TreeGrafter"/>
</dbReference>
<proteinExistence type="predicted"/>